<evidence type="ECO:0000256" key="5">
    <source>
        <dbReference type="ARBA" id="ARBA00022777"/>
    </source>
</evidence>
<keyword evidence="4 9" id="KW-0547">Nucleotide-binding</keyword>
<feature type="domain" description="Protein kinase" evidence="11">
    <location>
        <begin position="36"/>
        <end position="259"/>
    </location>
</feature>
<dbReference type="Pfam" id="PF00069">
    <property type="entry name" value="Pkinase"/>
    <property type="match status" value="1"/>
</dbReference>
<accession>A0A8R7TRV1</accession>
<evidence type="ECO:0000256" key="6">
    <source>
        <dbReference type="ARBA" id="ARBA00022840"/>
    </source>
</evidence>
<sequence length="259" mass="29302">MDARHMQPNVLKEILDGNMKPTDLCLALLENITDNFSKERQIGEGGFGMVYKGVLGNGNVAVKKIMNTHTIDEKLFRREVTSLMKVNHKNAVRFLGFCSNTEHKAIQISGSAEYIFAELRQRLLCFEYINNGSLDKYITDELRGLEWNIWYAIIKGICEGLHHLHKENGIIHMDLKPANILLDDQMVPKISDFGLSRLEENSQTMSISSASSRGYCAPEYQFDGKMSLKSDMYSLGVIIVELVTGQKGIPDNKNDVLRR</sequence>
<dbReference type="PIRSF" id="PIRSF000654">
    <property type="entry name" value="Integrin-linked_kinase"/>
    <property type="match status" value="1"/>
</dbReference>
<dbReference type="GO" id="GO:0005524">
    <property type="term" value="F:ATP binding"/>
    <property type="evidence" value="ECO:0007669"/>
    <property type="project" value="UniProtKB-UniRule"/>
</dbReference>
<dbReference type="PROSITE" id="PS00108">
    <property type="entry name" value="PROTEIN_KINASE_ST"/>
    <property type="match status" value="1"/>
</dbReference>
<reference evidence="12" key="3">
    <citation type="submission" date="2022-06" db="UniProtKB">
        <authorList>
            <consortium name="EnsemblPlants"/>
        </authorList>
    </citation>
    <scope>IDENTIFICATION</scope>
</reference>
<dbReference type="Proteomes" id="UP000015106">
    <property type="component" value="Chromosome 3"/>
</dbReference>
<evidence type="ECO:0000256" key="1">
    <source>
        <dbReference type="ARBA" id="ARBA00012513"/>
    </source>
</evidence>
<comment type="catalytic activity">
    <reaction evidence="8">
        <text>L-seryl-[protein] + ATP = O-phospho-L-seryl-[protein] + ADP + H(+)</text>
        <dbReference type="Rhea" id="RHEA:17989"/>
        <dbReference type="Rhea" id="RHEA-COMP:9863"/>
        <dbReference type="Rhea" id="RHEA-COMP:11604"/>
        <dbReference type="ChEBI" id="CHEBI:15378"/>
        <dbReference type="ChEBI" id="CHEBI:29999"/>
        <dbReference type="ChEBI" id="CHEBI:30616"/>
        <dbReference type="ChEBI" id="CHEBI:83421"/>
        <dbReference type="ChEBI" id="CHEBI:456216"/>
        <dbReference type="EC" id="2.7.11.1"/>
    </reaction>
</comment>
<dbReference type="Gramene" id="TuG1812G0300000849.01.T01">
    <property type="protein sequence ID" value="TuG1812G0300000849.01.T01"/>
    <property type="gene ID" value="TuG1812G0300000849.01"/>
</dbReference>
<dbReference type="PROSITE" id="PS50011">
    <property type="entry name" value="PROTEIN_KINASE_DOM"/>
    <property type="match status" value="1"/>
</dbReference>
<evidence type="ECO:0000256" key="8">
    <source>
        <dbReference type="ARBA" id="ARBA00048679"/>
    </source>
</evidence>
<dbReference type="PANTHER" id="PTHR45707">
    <property type="entry name" value="C2 CALCIUM/LIPID-BINDING PLANT PHOSPHORIBOSYLTRANSFERASE FAMILY PROTEIN"/>
    <property type="match status" value="1"/>
</dbReference>
<keyword evidence="3" id="KW-0808">Transferase</keyword>
<dbReference type="InterPro" id="IPR017441">
    <property type="entry name" value="Protein_kinase_ATP_BS"/>
</dbReference>
<evidence type="ECO:0000313" key="13">
    <source>
        <dbReference type="Proteomes" id="UP000015106"/>
    </source>
</evidence>
<evidence type="ECO:0000256" key="3">
    <source>
        <dbReference type="ARBA" id="ARBA00022679"/>
    </source>
</evidence>
<keyword evidence="5" id="KW-0418">Kinase</keyword>
<comment type="similarity">
    <text evidence="10">Belongs to the protein kinase superfamily.</text>
</comment>
<comment type="catalytic activity">
    <reaction evidence="7">
        <text>L-threonyl-[protein] + ATP = O-phospho-L-threonyl-[protein] + ADP + H(+)</text>
        <dbReference type="Rhea" id="RHEA:46608"/>
        <dbReference type="Rhea" id="RHEA-COMP:11060"/>
        <dbReference type="Rhea" id="RHEA-COMP:11605"/>
        <dbReference type="ChEBI" id="CHEBI:15378"/>
        <dbReference type="ChEBI" id="CHEBI:30013"/>
        <dbReference type="ChEBI" id="CHEBI:30616"/>
        <dbReference type="ChEBI" id="CHEBI:61977"/>
        <dbReference type="ChEBI" id="CHEBI:456216"/>
        <dbReference type="EC" id="2.7.11.1"/>
    </reaction>
</comment>
<proteinExistence type="inferred from homology"/>
<keyword evidence="2 10" id="KW-0723">Serine/threonine-protein kinase</keyword>
<evidence type="ECO:0000313" key="12">
    <source>
        <dbReference type="EnsemblPlants" id="TuG1812G0300000849.01.T01"/>
    </source>
</evidence>
<dbReference type="Gene3D" id="3.30.200.20">
    <property type="entry name" value="Phosphorylase Kinase, domain 1"/>
    <property type="match status" value="1"/>
</dbReference>
<reference evidence="12" key="2">
    <citation type="submission" date="2018-03" db="EMBL/GenBank/DDBJ databases">
        <title>The Triticum urartu genome reveals the dynamic nature of wheat genome evolution.</title>
        <authorList>
            <person name="Ling H."/>
            <person name="Ma B."/>
            <person name="Shi X."/>
            <person name="Liu H."/>
            <person name="Dong L."/>
            <person name="Sun H."/>
            <person name="Cao Y."/>
            <person name="Gao Q."/>
            <person name="Zheng S."/>
            <person name="Li Y."/>
            <person name="Yu Y."/>
            <person name="Du H."/>
            <person name="Qi M."/>
            <person name="Li Y."/>
            <person name="Yu H."/>
            <person name="Cui Y."/>
            <person name="Wang N."/>
            <person name="Chen C."/>
            <person name="Wu H."/>
            <person name="Zhao Y."/>
            <person name="Zhang J."/>
            <person name="Li Y."/>
            <person name="Zhou W."/>
            <person name="Zhang B."/>
            <person name="Hu W."/>
            <person name="Eijk M."/>
            <person name="Tang J."/>
            <person name="Witsenboer H."/>
            <person name="Zhao S."/>
            <person name="Li Z."/>
            <person name="Zhang A."/>
            <person name="Wang D."/>
            <person name="Liang C."/>
        </authorList>
    </citation>
    <scope>NUCLEOTIDE SEQUENCE [LARGE SCALE GENOMIC DNA]</scope>
    <source>
        <strain evidence="12">cv. G1812</strain>
    </source>
</reference>
<keyword evidence="13" id="KW-1185">Reference proteome</keyword>
<evidence type="ECO:0000256" key="9">
    <source>
        <dbReference type="PROSITE-ProRule" id="PRU10141"/>
    </source>
</evidence>
<feature type="binding site" evidence="9">
    <location>
        <position position="64"/>
    </location>
    <ligand>
        <name>ATP</name>
        <dbReference type="ChEBI" id="CHEBI:30616"/>
    </ligand>
</feature>
<dbReference type="SMART" id="SM00220">
    <property type="entry name" value="S_TKc"/>
    <property type="match status" value="1"/>
</dbReference>
<reference evidence="13" key="1">
    <citation type="journal article" date="2013" name="Nature">
        <title>Draft genome of the wheat A-genome progenitor Triticum urartu.</title>
        <authorList>
            <person name="Ling H.Q."/>
            <person name="Zhao S."/>
            <person name="Liu D."/>
            <person name="Wang J."/>
            <person name="Sun H."/>
            <person name="Zhang C."/>
            <person name="Fan H."/>
            <person name="Li D."/>
            <person name="Dong L."/>
            <person name="Tao Y."/>
            <person name="Gao C."/>
            <person name="Wu H."/>
            <person name="Li Y."/>
            <person name="Cui Y."/>
            <person name="Guo X."/>
            <person name="Zheng S."/>
            <person name="Wang B."/>
            <person name="Yu K."/>
            <person name="Liang Q."/>
            <person name="Yang W."/>
            <person name="Lou X."/>
            <person name="Chen J."/>
            <person name="Feng M."/>
            <person name="Jian J."/>
            <person name="Zhang X."/>
            <person name="Luo G."/>
            <person name="Jiang Y."/>
            <person name="Liu J."/>
            <person name="Wang Z."/>
            <person name="Sha Y."/>
            <person name="Zhang B."/>
            <person name="Wu H."/>
            <person name="Tang D."/>
            <person name="Shen Q."/>
            <person name="Xue P."/>
            <person name="Zou S."/>
            <person name="Wang X."/>
            <person name="Liu X."/>
            <person name="Wang F."/>
            <person name="Yang Y."/>
            <person name="An X."/>
            <person name="Dong Z."/>
            <person name="Zhang K."/>
            <person name="Zhang X."/>
            <person name="Luo M.C."/>
            <person name="Dvorak J."/>
            <person name="Tong Y."/>
            <person name="Wang J."/>
            <person name="Yang H."/>
            <person name="Li Z."/>
            <person name="Wang D."/>
            <person name="Zhang A."/>
            <person name="Wang J."/>
        </authorList>
    </citation>
    <scope>NUCLEOTIDE SEQUENCE</scope>
    <source>
        <strain evidence="13">cv. G1812</strain>
    </source>
</reference>
<name>A0A8R7TRV1_TRIUA</name>
<dbReference type="InterPro" id="IPR008271">
    <property type="entry name" value="Ser/Thr_kinase_AS"/>
</dbReference>
<dbReference type="FunFam" id="3.30.200.20:FF:000465">
    <property type="entry name" value="Cysteine-rich receptor-like protein kinase 6"/>
    <property type="match status" value="1"/>
</dbReference>
<evidence type="ECO:0000256" key="7">
    <source>
        <dbReference type="ARBA" id="ARBA00047899"/>
    </source>
</evidence>
<dbReference type="FunFam" id="1.10.510.10:FF:001023">
    <property type="entry name" value="Os07g0541700 protein"/>
    <property type="match status" value="1"/>
</dbReference>
<dbReference type="InterPro" id="IPR011009">
    <property type="entry name" value="Kinase-like_dom_sf"/>
</dbReference>
<protein>
    <recommendedName>
        <fullName evidence="1">non-specific serine/threonine protein kinase</fullName>
        <ecNumber evidence="1">2.7.11.1</ecNumber>
    </recommendedName>
</protein>
<keyword evidence="6 9" id="KW-0067">ATP-binding</keyword>
<dbReference type="AlphaFoldDB" id="A0A8R7TRV1"/>
<evidence type="ECO:0000256" key="10">
    <source>
        <dbReference type="RuleBase" id="RU000304"/>
    </source>
</evidence>
<evidence type="ECO:0000256" key="4">
    <source>
        <dbReference type="ARBA" id="ARBA00022741"/>
    </source>
</evidence>
<dbReference type="EC" id="2.7.11.1" evidence="1"/>
<dbReference type="SUPFAM" id="SSF56112">
    <property type="entry name" value="Protein kinase-like (PK-like)"/>
    <property type="match status" value="1"/>
</dbReference>
<dbReference type="InterPro" id="IPR000719">
    <property type="entry name" value="Prot_kinase_dom"/>
</dbReference>
<dbReference type="EnsemblPlants" id="TuG1812G0300000849.01.T01">
    <property type="protein sequence ID" value="TuG1812G0300000849.01.T01"/>
    <property type="gene ID" value="TuG1812G0300000849.01"/>
</dbReference>
<organism evidence="12 13">
    <name type="scientific">Triticum urartu</name>
    <name type="common">Red wild einkorn</name>
    <name type="synonym">Crithodium urartu</name>
    <dbReference type="NCBI Taxonomy" id="4572"/>
    <lineage>
        <taxon>Eukaryota</taxon>
        <taxon>Viridiplantae</taxon>
        <taxon>Streptophyta</taxon>
        <taxon>Embryophyta</taxon>
        <taxon>Tracheophyta</taxon>
        <taxon>Spermatophyta</taxon>
        <taxon>Magnoliopsida</taxon>
        <taxon>Liliopsida</taxon>
        <taxon>Poales</taxon>
        <taxon>Poaceae</taxon>
        <taxon>BOP clade</taxon>
        <taxon>Pooideae</taxon>
        <taxon>Triticodae</taxon>
        <taxon>Triticeae</taxon>
        <taxon>Triticinae</taxon>
        <taxon>Triticum</taxon>
    </lineage>
</organism>
<dbReference type="Gene3D" id="1.10.510.10">
    <property type="entry name" value="Transferase(Phosphotransferase) domain 1"/>
    <property type="match status" value="1"/>
</dbReference>
<dbReference type="PROSITE" id="PS00107">
    <property type="entry name" value="PROTEIN_KINASE_ATP"/>
    <property type="match status" value="1"/>
</dbReference>
<evidence type="ECO:0000256" key="2">
    <source>
        <dbReference type="ARBA" id="ARBA00022527"/>
    </source>
</evidence>
<dbReference type="PANTHER" id="PTHR45707:SF50">
    <property type="entry name" value="VESICLE-ASSOCIATED PROTEIN 1-1"/>
    <property type="match status" value="1"/>
</dbReference>
<dbReference type="GO" id="GO:0004674">
    <property type="term" value="F:protein serine/threonine kinase activity"/>
    <property type="evidence" value="ECO:0007669"/>
    <property type="project" value="UniProtKB-KW"/>
</dbReference>
<evidence type="ECO:0000259" key="11">
    <source>
        <dbReference type="PROSITE" id="PS50011"/>
    </source>
</evidence>